<dbReference type="GO" id="GO:0044780">
    <property type="term" value="P:bacterial-type flagellum assembly"/>
    <property type="evidence" value="ECO:0007669"/>
    <property type="project" value="InterPro"/>
</dbReference>
<gene>
    <name evidence="4" type="ORF">AOG27_12320</name>
    <name evidence="5" type="ORF">PQI24_09130</name>
</gene>
<dbReference type="RefSeq" id="WP_054553315.1">
    <property type="nucleotide sequence ID" value="NZ_JAQPZS010000007.1"/>
</dbReference>
<accession>A0A0P7E052</accession>
<protein>
    <submittedName>
        <fullName evidence="4">Flagellar biogenesis protein</fullName>
    </submittedName>
    <submittedName>
        <fullName evidence="5">Flagellar protein FlgN</fullName>
    </submittedName>
</protein>
<comment type="function">
    <text evidence="1">Required for the efficient initiation of filament assembly.</text>
</comment>
<keyword evidence="4" id="KW-0969">Cilium</keyword>
<name>A0A0P7E052_9GAMM</name>
<evidence type="ECO:0000313" key="6">
    <source>
        <dbReference type="Proteomes" id="UP000050378"/>
    </source>
</evidence>
<evidence type="ECO:0000313" key="4">
    <source>
        <dbReference type="EMBL" id="KPM83417.1"/>
    </source>
</evidence>
<dbReference type="AlphaFoldDB" id="A0A0P7E052"/>
<comment type="similarity">
    <text evidence="2">Belongs to the FlgN family.</text>
</comment>
<evidence type="ECO:0000256" key="1">
    <source>
        <dbReference type="ARBA" id="ARBA00002397"/>
    </source>
</evidence>
<sequence>MADHNHLIASKLTQQVSCLESIAALLDDELTAIAAKRGEGLKSIAQQKISLLQQIQTIDKEVQKLVAHNESQDDDVSALIKQVNTLLASCKKKNDVNAHAAHQAQLSVKQLKDILIGAPSSMTYDQGGSVIQGDKKIVHNLKA</sequence>
<organism evidence="4 6">
    <name type="scientific">Pseudoalteromonas lipolytica</name>
    <dbReference type="NCBI Taxonomy" id="570156"/>
    <lineage>
        <taxon>Bacteria</taxon>
        <taxon>Pseudomonadati</taxon>
        <taxon>Pseudomonadota</taxon>
        <taxon>Gammaproteobacteria</taxon>
        <taxon>Alteromonadales</taxon>
        <taxon>Pseudoalteromonadaceae</taxon>
        <taxon>Pseudoalteromonas</taxon>
    </lineage>
</organism>
<dbReference type="Proteomes" id="UP000050378">
    <property type="component" value="Unassembled WGS sequence"/>
</dbReference>
<keyword evidence="4" id="KW-0282">Flagellum</keyword>
<dbReference type="Pfam" id="PF05130">
    <property type="entry name" value="FlgN"/>
    <property type="match status" value="1"/>
</dbReference>
<dbReference type="PATRIC" id="fig|570156.3.peg.3551"/>
<evidence type="ECO:0000313" key="5">
    <source>
        <dbReference type="EMBL" id="MEJ6496197.1"/>
    </source>
</evidence>
<evidence type="ECO:0000313" key="7">
    <source>
        <dbReference type="Proteomes" id="UP001377972"/>
    </source>
</evidence>
<evidence type="ECO:0000256" key="2">
    <source>
        <dbReference type="ARBA" id="ARBA00007703"/>
    </source>
</evidence>
<dbReference type="Gene3D" id="1.20.58.300">
    <property type="entry name" value="FlgN-like"/>
    <property type="match status" value="1"/>
</dbReference>
<comment type="caution">
    <text evidence="4">The sequence shown here is derived from an EMBL/GenBank/DDBJ whole genome shotgun (WGS) entry which is preliminary data.</text>
</comment>
<dbReference type="STRING" id="570156.AOG27_12320"/>
<dbReference type="Proteomes" id="UP001377972">
    <property type="component" value="Unassembled WGS sequence"/>
</dbReference>
<dbReference type="SUPFAM" id="SSF140566">
    <property type="entry name" value="FlgN-like"/>
    <property type="match status" value="1"/>
</dbReference>
<dbReference type="InterPro" id="IPR007809">
    <property type="entry name" value="FlgN-like"/>
</dbReference>
<dbReference type="EMBL" id="LJTC01000007">
    <property type="protein sequence ID" value="KPM83417.1"/>
    <property type="molecule type" value="Genomic_DNA"/>
</dbReference>
<proteinExistence type="inferred from homology"/>
<keyword evidence="7" id="KW-1185">Reference proteome</keyword>
<reference evidence="4 6" key="1">
    <citation type="submission" date="2015-09" db="EMBL/GenBank/DDBJ databases">
        <title>Draft Genome Sequence of Pseudoalteromonas lipolytica UCD-48B.</title>
        <authorList>
            <person name="Krusor M."/>
            <person name="Coil D.A."/>
            <person name="Lang J.M."/>
            <person name="Eisen J.A."/>
            <person name="Alexiev A."/>
        </authorList>
    </citation>
    <scope>NUCLEOTIDE SEQUENCE [LARGE SCALE GENOMIC DNA]</scope>
    <source>
        <strain evidence="4 6">UCD-48B</strain>
    </source>
</reference>
<keyword evidence="3" id="KW-1005">Bacterial flagellum biogenesis</keyword>
<dbReference type="EMBL" id="JAQPZS010000007">
    <property type="protein sequence ID" value="MEJ6496197.1"/>
    <property type="molecule type" value="Genomic_DNA"/>
</dbReference>
<reference evidence="5 7" key="2">
    <citation type="submission" date="2023-01" db="EMBL/GenBank/DDBJ databases">
        <title>Trichodesmium-associated heterotrophic epibiont bacteria.</title>
        <authorList>
            <person name="Cleveland C.S."/>
            <person name="Webb E.A."/>
        </authorList>
    </citation>
    <scope>NUCLEOTIDE SEQUENCE [LARGE SCALE GENOMIC DNA]</scope>
    <source>
        <strain evidence="5 7">USCH2</strain>
    </source>
</reference>
<keyword evidence="4" id="KW-0966">Cell projection</keyword>
<dbReference type="InterPro" id="IPR036679">
    <property type="entry name" value="FlgN-like_sf"/>
</dbReference>
<evidence type="ECO:0000256" key="3">
    <source>
        <dbReference type="ARBA" id="ARBA00022795"/>
    </source>
</evidence>
<dbReference type="OrthoDB" id="6313931at2"/>